<keyword evidence="10" id="KW-1185">Reference proteome</keyword>
<sequence>MINKVMIFTLVILASVTTVLSPNLVIASPSVIDCTKNPALEGCAEGGTGAGEAPGDSEGQNKEAAPSNDSMAWNLVQLLFSLLLVLGLIYGLLKFFNRKNKMFQKNRKLENIGGLSLGPNRSLQLVRIADRVLVIGVGENVEMVTEITDEASKQNLMQADQEETLDNQLIFRFFKKKDNEKPETYQQSSSVQFQQLFEGELGDLKENRQRLLHNKKQREDHHDE</sequence>
<dbReference type="RefSeq" id="WP_093045801.1">
    <property type="nucleotide sequence ID" value="NZ_FNQR01000013.1"/>
</dbReference>
<gene>
    <name evidence="9" type="ORF">SAMN05421743_11376</name>
</gene>
<keyword evidence="9" id="KW-0966">Cell projection</keyword>
<name>A0A1H4G0N7_9BACI</name>
<evidence type="ECO:0000256" key="8">
    <source>
        <dbReference type="SAM" id="SignalP"/>
    </source>
</evidence>
<evidence type="ECO:0000256" key="2">
    <source>
        <dbReference type="ARBA" id="ARBA00022475"/>
    </source>
</evidence>
<proteinExistence type="predicted"/>
<keyword evidence="4 7" id="KW-1133">Transmembrane helix</keyword>
<accession>A0A1H4G0N7</accession>
<reference evidence="9 10" key="1">
    <citation type="submission" date="2016-10" db="EMBL/GenBank/DDBJ databases">
        <authorList>
            <person name="de Groot N.N."/>
        </authorList>
    </citation>
    <scope>NUCLEOTIDE SEQUENCE [LARGE SCALE GENOMIC DNA]</scope>
    <source>
        <strain evidence="9 10">CCM7597</strain>
    </source>
</reference>
<evidence type="ECO:0000313" key="9">
    <source>
        <dbReference type="EMBL" id="SEB03159.1"/>
    </source>
</evidence>
<feature type="chain" id="PRO_5011742591" evidence="8">
    <location>
        <begin position="28"/>
        <end position="224"/>
    </location>
</feature>
<evidence type="ECO:0000313" key="10">
    <source>
        <dbReference type="Proteomes" id="UP000198584"/>
    </source>
</evidence>
<dbReference type="Pfam" id="PF04347">
    <property type="entry name" value="FliO"/>
    <property type="match status" value="1"/>
</dbReference>
<evidence type="ECO:0000256" key="6">
    <source>
        <dbReference type="SAM" id="MobiDB-lite"/>
    </source>
</evidence>
<dbReference type="GO" id="GO:0016020">
    <property type="term" value="C:membrane"/>
    <property type="evidence" value="ECO:0007669"/>
    <property type="project" value="InterPro"/>
</dbReference>
<keyword evidence="3 7" id="KW-0812">Transmembrane</keyword>
<feature type="signal peptide" evidence="8">
    <location>
        <begin position="1"/>
        <end position="27"/>
    </location>
</feature>
<dbReference type="InterPro" id="IPR022781">
    <property type="entry name" value="Flagellar_biosynth_FliO"/>
</dbReference>
<keyword evidence="8" id="KW-0732">Signal</keyword>
<dbReference type="OrthoDB" id="2376965at2"/>
<evidence type="ECO:0000256" key="1">
    <source>
        <dbReference type="ARBA" id="ARBA00004236"/>
    </source>
</evidence>
<organism evidence="9 10">
    <name type="scientific">Thalassobacillus cyri</name>
    <dbReference type="NCBI Taxonomy" id="571932"/>
    <lineage>
        <taxon>Bacteria</taxon>
        <taxon>Bacillati</taxon>
        <taxon>Bacillota</taxon>
        <taxon>Bacilli</taxon>
        <taxon>Bacillales</taxon>
        <taxon>Bacillaceae</taxon>
        <taxon>Thalassobacillus</taxon>
    </lineage>
</organism>
<evidence type="ECO:0000256" key="3">
    <source>
        <dbReference type="ARBA" id="ARBA00022692"/>
    </source>
</evidence>
<keyword evidence="9" id="KW-0282">Flagellum</keyword>
<keyword evidence="5 7" id="KW-0472">Membrane</keyword>
<evidence type="ECO:0000256" key="4">
    <source>
        <dbReference type="ARBA" id="ARBA00022989"/>
    </source>
</evidence>
<comment type="subcellular location">
    <subcellularLocation>
        <location evidence="1">Cell membrane</location>
    </subcellularLocation>
</comment>
<evidence type="ECO:0000256" key="5">
    <source>
        <dbReference type="ARBA" id="ARBA00023136"/>
    </source>
</evidence>
<dbReference type="EMBL" id="FNQR01000013">
    <property type="protein sequence ID" value="SEB03159.1"/>
    <property type="molecule type" value="Genomic_DNA"/>
</dbReference>
<keyword evidence="2" id="KW-1003">Cell membrane</keyword>
<dbReference type="Proteomes" id="UP000198584">
    <property type="component" value="Unassembled WGS sequence"/>
</dbReference>
<feature type="transmembrane region" description="Helical" evidence="7">
    <location>
        <begin position="71"/>
        <end position="93"/>
    </location>
</feature>
<dbReference type="GO" id="GO:0044781">
    <property type="term" value="P:bacterial-type flagellum organization"/>
    <property type="evidence" value="ECO:0007669"/>
    <property type="project" value="InterPro"/>
</dbReference>
<evidence type="ECO:0000256" key="7">
    <source>
        <dbReference type="SAM" id="Phobius"/>
    </source>
</evidence>
<dbReference type="AlphaFoldDB" id="A0A1H4G0N7"/>
<keyword evidence="9" id="KW-0969">Cilium</keyword>
<protein>
    <submittedName>
        <fullName evidence="9">Flagellar protein FliO/FliZ</fullName>
    </submittedName>
</protein>
<feature type="region of interest" description="Disordered" evidence="6">
    <location>
        <begin position="45"/>
        <end position="66"/>
    </location>
</feature>
<dbReference type="STRING" id="571932.SAMN05421743_11376"/>